<keyword evidence="1" id="KW-0732">Signal</keyword>
<sequence length="349" mass="40206">MKKIAVATLCFLVLFCFQACKENEAKSVSFYHWKTKYSISENEKQLLKKANSKKLYLRFFDLSYNQQENQVLPTATLQMPAKDSTLGLQIIPVIYITNEVFEKTTKPSQLKYIAGQTLEKILRLKSQHFNGNIIFPQIQIDCDWTVSTKESYFTFLEELQKSDLLSQFGENSIKFSATVRLHQVKFPEKTGVPPVDEATIMFYNVGDLGSMEETNSILNIEKTSLYLSRLHEYPLPFNVALPIFSWGVLYREGQLVGILSDIEEQQLTENFTVSESENWFIATDDAFINGNFVYKGDKLRMEDVTFSEFKKLQKMISEAAGRDYSVILYHINSSTLQNLNVNELLETVR</sequence>
<dbReference type="RefSeq" id="WP_068762304.1">
    <property type="nucleotide sequence ID" value="NZ_LXIE01000028.1"/>
</dbReference>
<dbReference type="EMBL" id="LXIE01000028">
    <property type="protein sequence ID" value="OAD90915.1"/>
    <property type="molecule type" value="Genomic_DNA"/>
</dbReference>
<keyword evidence="3" id="KW-1185">Reference proteome</keyword>
<feature type="chain" id="PRO_5008392164" evidence="1">
    <location>
        <begin position="22"/>
        <end position="349"/>
    </location>
</feature>
<proteinExistence type="predicted"/>
<evidence type="ECO:0000256" key="1">
    <source>
        <dbReference type="SAM" id="SignalP"/>
    </source>
</evidence>
<protein>
    <submittedName>
        <fullName evidence="2">Uncharacterized protein</fullName>
    </submittedName>
</protein>
<dbReference type="OrthoDB" id="634553at2"/>
<evidence type="ECO:0000313" key="3">
    <source>
        <dbReference type="Proteomes" id="UP000077552"/>
    </source>
</evidence>
<reference evidence="2 3" key="1">
    <citation type="submission" date="2016-05" db="EMBL/GenBank/DDBJ databases">
        <title>Genome sequencing of Vitellibacter soesokkakensis RSSK-12.</title>
        <authorList>
            <person name="Thevarajoo S."/>
            <person name="Selvaratnam C."/>
            <person name="Goh K.M."/>
            <person name="Chan K.-G."/>
            <person name="Chong C.S."/>
        </authorList>
    </citation>
    <scope>NUCLEOTIDE SEQUENCE [LARGE SCALE GENOMIC DNA]</scope>
    <source>
        <strain evidence="2 3">RSSK-12</strain>
    </source>
</reference>
<dbReference type="Proteomes" id="UP000077552">
    <property type="component" value="Unassembled WGS sequence"/>
</dbReference>
<gene>
    <name evidence="2" type="ORF">A7A78_13265</name>
</gene>
<evidence type="ECO:0000313" key="2">
    <source>
        <dbReference type="EMBL" id="OAD90915.1"/>
    </source>
</evidence>
<comment type="caution">
    <text evidence="2">The sequence shown here is derived from an EMBL/GenBank/DDBJ whole genome shotgun (WGS) entry which is preliminary data.</text>
</comment>
<name>A0A1A9LEU2_9FLAO</name>
<accession>A0A1A9LEU2</accession>
<dbReference type="STRING" id="1385699.A7A78_13265"/>
<organism evidence="2 3">
    <name type="scientific">Aequorivita soesokkakensis</name>
    <dbReference type="NCBI Taxonomy" id="1385699"/>
    <lineage>
        <taxon>Bacteria</taxon>
        <taxon>Pseudomonadati</taxon>
        <taxon>Bacteroidota</taxon>
        <taxon>Flavobacteriia</taxon>
        <taxon>Flavobacteriales</taxon>
        <taxon>Flavobacteriaceae</taxon>
        <taxon>Aequorivita</taxon>
    </lineage>
</organism>
<feature type="signal peptide" evidence="1">
    <location>
        <begin position="1"/>
        <end position="21"/>
    </location>
</feature>
<dbReference type="AlphaFoldDB" id="A0A1A9LEU2"/>